<evidence type="ECO:0000256" key="1">
    <source>
        <dbReference type="SAM" id="Phobius"/>
    </source>
</evidence>
<keyword evidence="1" id="KW-1133">Transmembrane helix</keyword>
<dbReference type="EMBL" id="LBWF01000001">
    <property type="protein sequence ID" value="KKR02630.1"/>
    <property type="molecule type" value="Genomic_DNA"/>
</dbReference>
<gene>
    <name evidence="2" type="ORF">UT29_C0001G0110</name>
</gene>
<sequence>MAPQQSNNQNTLIIALILVAGFAVGYFYYSQWVVPARVLIDPPPVAARDDLKKFENLKIDFSILDNKKYKALEIFGESPVNPGVTGKRDIFAPI</sequence>
<keyword evidence="1" id="KW-0812">Transmembrane</keyword>
<evidence type="ECO:0000313" key="2">
    <source>
        <dbReference type="EMBL" id="KKR02630.1"/>
    </source>
</evidence>
<feature type="transmembrane region" description="Helical" evidence="1">
    <location>
        <begin position="12"/>
        <end position="29"/>
    </location>
</feature>
<reference evidence="2 3" key="1">
    <citation type="journal article" date="2015" name="Nature">
        <title>rRNA introns, odd ribosomes, and small enigmatic genomes across a large radiation of phyla.</title>
        <authorList>
            <person name="Brown C.T."/>
            <person name="Hug L.A."/>
            <person name="Thomas B.C."/>
            <person name="Sharon I."/>
            <person name="Castelle C.J."/>
            <person name="Singh A."/>
            <person name="Wilkins M.J."/>
            <person name="Williams K.H."/>
            <person name="Banfield J.F."/>
        </authorList>
    </citation>
    <scope>NUCLEOTIDE SEQUENCE [LARGE SCALE GENOMIC DNA]</scope>
    <source>
        <strain evidence="3">GW2011_GWA1_39_13</strain>
    </source>
</reference>
<keyword evidence="1" id="KW-0472">Membrane</keyword>
<dbReference type="AlphaFoldDB" id="A0A0G0PWW0"/>
<evidence type="ECO:0000313" key="3">
    <source>
        <dbReference type="Proteomes" id="UP000034845"/>
    </source>
</evidence>
<protein>
    <submittedName>
        <fullName evidence="2">Uncharacterized protein</fullName>
    </submittedName>
</protein>
<comment type="caution">
    <text evidence="2">The sequence shown here is derived from an EMBL/GenBank/DDBJ whole genome shotgun (WGS) entry which is preliminary data.</text>
</comment>
<proteinExistence type="predicted"/>
<organism evidence="2 3">
    <name type="scientific">Yanofskybacteria sp. (strain GW2011_GWA1_39_13)</name>
    <dbReference type="NCBI Taxonomy" id="1619019"/>
    <lineage>
        <taxon>Bacteria</taxon>
        <taxon>Candidatus Yanofskyibacteriota</taxon>
    </lineage>
</organism>
<accession>A0A0G0PWW0</accession>
<name>A0A0G0PWW0_YANXG</name>
<dbReference type="Proteomes" id="UP000034845">
    <property type="component" value="Unassembled WGS sequence"/>
</dbReference>